<evidence type="ECO:0000313" key="3">
    <source>
        <dbReference type="Proteomes" id="UP000037923"/>
    </source>
</evidence>
<gene>
    <name evidence="2" type="ORF">ABB37_05751</name>
</gene>
<sequence length="513" mass="55855">MSGAHQYYTATGRALPLPPKRTPSRHSDILRLPTHRAEEQRSITVRADSPGRTETPRGGEFHDIPASQRRASQLVVYHGPTSNPPNAPLASPSQSASAASSKSKGNKSASLNVNAASERGYGRPSTSKREWGRILPGSRSRSDSSSPCLNCMKSAEGGDDDEEWWRGGRSDAAPSEQLRSNPISSTHHSRAREEHDRRLSHDHPSSQSRNNSVKRSVRSCSSGMGGSSQPRERSAPFAPHEDDPAQRSWHFPPQPSALLPHVNESQAAASSQRDNVSCHRQGPPSRSYSEKEVSPPRSVGSRKGNAEPQHRQTCNGSSRCSSGNARRATVDRHDHLYSQQKIEERRASQSAAVESRDTPFRSHAGSQAVALAPAAAEAKRSTRALRSDADPLEMNTPIADRVRQRSVASANHYTSATPHAAGTLEGTELLPSLPRLQGCTTDNGEDGARTYCTVVRFIEYQPETERQTLEAMLHDFNDQEGKLCALLTEVYGEDFYVVKSACPRGPSQGVECA</sequence>
<feature type="compositionally biased region" description="Low complexity" evidence="1">
    <location>
        <begin position="88"/>
        <end position="112"/>
    </location>
</feature>
<feature type="compositionally biased region" description="Polar residues" evidence="1">
    <location>
        <begin position="311"/>
        <end position="324"/>
    </location>
</feature>
<reference evidence="2 3" key="1">
    <citation type="submission" date="2015-07" db="EMBL/GenBank/DDBJ databases">
        <title>High-quality genome of monoxenous trypanosomatid Leptomonas pyrrhocoris.</title>
        <authorList>
            <person name="Flegontov P."/>
            <person name="Butenko A."/>
            <person name="Firsov S."/>
            <person name="Vlcek C."/>
            <person name="Logacheva M.D."/>
            <person name="Field M."/>
            <person name="Filatov D."/>
            <person name="Flegontova O."/>
            <person name="Gerasimov E."/>
            <person name="Jackson A.P."/>
            <person name="Kelly S."/>
            <person name="Opperdoes F."/>
            <person name="O'Reilly A."/>
            <person name="Votypka J."/>
            <person name="Yurchenko V."/>
            <person name="Lukes J."/>
        </authorList>
    </citation>
    <scope>NUCLEOTIDE SEQUENCE [LARGE SCALE GENOMIC DNA]</scope>
    <source>
        <strain evidence="2">H10</strain>
    </source>
</reference>
<protein>
    <submittedName>
        <fullName evidence="2">Uncharacterized protein</fullName>
    </submittedName>
</protein>
<dbReference type="VEuPathDB" id="TriTrypDB:LpyrH10_11_2160"/>
<dbReference type="Proteomes" id="UP000037923">
    <property type="component" value="Unassembled WGS sequence"/>
</dbReference>
<dbReference type="OMA" id="DNADRPY"/>
<dbReference type="RefSeq" id="XP_015657724.1">
    <property type="nucleotide sequence ID" value="XM_015803899.1"/>
</dbReference>
<feature type="compositionally biased region" description="Basic and acidic residues" evidence="1">
    <location>
        <begin position="191"/>
        <end position="204"/>
    </location>
</feature>
<feature type="compositionally biased region" description="Basic and acidic residues" evidence="1">
    <location>
        <begin position="328"/>
        <end position="347"/>
    </location>
</feature>
<evidence type="ECO:0000313" key="2">
    <source>
        <dbReference type="EMBL" id="KPA79285.1"/>
    </source>
</evidence>
<name>A0A0M9FZI3_LEPPY</name>
<feature type="compositionally biased region" description="Polar residues" evidence="1">
    <location>
        <begin position="263"/>
        <end position="275"/>
    </location>
</feature>
<feature type="compositionally biased region" description="Low complexity" evidence="1">
    <location>
        <begin position="205"/>
        <end position="222"/>
    </location>
</feature>
<dbReference type="GeneID" id="26906041"/>
<proteinExistence type="predicted"/>
<dbReference type="EMBL" id="LGTL01000011">
    <property type="protein sequence ID" value="KPA79285.1"/>
    <property type="molecule type" value="Genomic_DNA"/>
</dbReference>
<organism evidence="2 3">
    <name type="scientific">Leptomonas pyrrhocoris</name>
    <name type="common">Firebug parasite</name>
    <dbReference type="NCBI Taxonomy" id="157538"/>
    <lineage>
        <taxon>Eukaryota</taxon>
        <taxon>Discoba</taxon>
        <taxon>Euglenozoa</taxon>
        <taxon>Kinetoplastea</taxon>
        <taxon>Metakinetoplastina</taxon>
        <taxon>Trypanosomatida</taxon>
        <taxon>Trypanosomatidae</taxon>
        <taxon>Leishmaniinae</taxon>
        <taxon>Leptomonas</taxon>
    </lineage>
</organism>
<feature type="compositionally biased region" description="Polar residues" evidence="1">
    <location>
        <begin position="177"/>
        <end position="186"/>
    </location>
</feature>
<feature type="compositionally biased region" description="Basic and acidic residues" evidence="1">
    <location>
        <begin position="230"/>
        <end position="245"/>
    </location>
</feature>
<comment type="caution">
    <text evidence="2">The sequence shown here is derived from an EMBL/GenBank/DDBJ whole genome shotgun (WGS) entry which is preliminary data.</text>
</comment>
<feature type="region of interest" description="Disordered" evidence="1">
    <location>
        <begin position="1"/>
        <end position="368"/>
    </location>
</feature>
<evidence type="ECO:0000256" key="1">
    <source>
        <dbReference type="SAM" id="MobiDB-lite"/>
    </source>
</evidence>
<dbReference type="AlphaFoldDB" id="A0A0M9FZI3"/>
<feature type="compositionally biased region" description="Basic and acidic residues" evidence="1">
    <location>
        <begin position="25"/>
        <end position="41"/>
    </location>
</feature>
<keyword evidence="3" id="KW-1185">Reference proteome</keyword>
<accession>A0A0M9FZI3</accession>
<dbReference type="OrthoDB" id="264384at2759"/>
<feature type="compositionally biased region" description="Basic and acidic residues" evidence="1">
    <location>
        <begin position="49"/>
        <end position="63"/>
    </location>
</feature>